<feature type="DNA-binding region" description="OmpR/PhoB-type" evidence="6">
    <location>
        <begin position="30"/>
        <end position="127"/>
    </location>
</feature>
<dbReference type="GO" id="GO:0000976">
    <property type="term" value="F:transcription cis-regulatory region binding"/>
    <property type="evidence" value="ECO:0007669"/>
    <property type="project" value="TreeGrafter"/>
</dbReference>
<dbReference type="GO" id="GO:0032993">
    <property type="term" value="C:protein-DNA complex"/>
    <property type="evidence" value="ECO:0007669"/>
    <property type="project" value="TreeGrafter"/>
</dbReference>
<dbReference type="STRING" id="1586287.BBK82_31665"/>
<evidence type="ECO:0000313" key="8">
    <source>
        <dbReference type="EMBL" id="ANZ39924.1"/>
    </source>
</evidence>
<dbReference type="EMBL" id="CP016793">
    <property type="protein sequence ID" value="ANZ39924.1"/>
    <property type="molecule type" value="Genomic_DNA"/>
</dbReference>
<name>A0A1B2HQB3_9PSEU</name>
<dbReference type="InterPro" id="IPR001867">
    <property type="entry name" value="OmpR/PhoB-type_DNA-bd"/>
</dbReference>
<feature type="domain" description="OmpR/PhoB-type" evidence="7">
    <location>
        <begin position="30"/>
        <end position="127"/>
    </location>
</feature>
<dbReference type="InterPro" id="IPR016032">
    <property type="entry name" value="Sig_transdc_resp-reg_C-effctor"/>
</dbReference>
<organism evidence="8 9">
    <name type="scientific">Lentzea guizhouensis</name>
    <dbReference type="NCBI Taxonomy" id="1586287"/>
    <lineage>
        <taxon>Bacteria</taxon>
        <taxon>Bacillati</taxon>
        <taxon>Actinomycetota</taxon>
        <taxon>Actinomycetes</taxon>
        <taxon>Pseudonocardiales</taxon>
        <taxon>Pseudonocardiaceae</taxon>
        <taxon>Lentzea</taxon>
    </lineage>
</organism>
<dbReference type="Proteomes" id="UP000093053">
    <property type="component" value="Chromosome"/>
</dbReference>
<keyword evidence="4 6" id="KW-0238">DNA-binding</keyword>
<keyword evidence="5" id="KW-0804">Transcription</keyword>
<dbReference type="InterPro" id="IPR039420">
    <property type="entry name" value="WalR-like"/>
</dbReference>
<dbReference type="Pfam" id="PF00486">
    <property type="entry name" value="Trans_reg_C"/>
    <property type="match status" value="1"/>
</dbReference>
<dbReference type="KEGG" id="led:BBK82_31665"/>
<keyword evidence="1" id="KW-0597">Phosphoprotein</keyword>
<evidence type="ECO:0000259" key="7">
    <source>
        <dbReference type="PROSITE" id="PS51755"/>
    </source>
</evidence>
<sequence>MRLVLTIETDDDQAAVRLLGALRQAGLVLAEPVLDADVRILPHTRQVLCRGKAVELTRLEFELLLYLCEHPDRVHRRRELMAAVWGIDDDYSGGRTVDVHVRRVRQKLSDTDEVIQTVRGVGYLVASGRVRVEQAAEVVRLADRRVG</sequence>
<evidence type="ECO:0000256" key="2">
    <source>
        <dbReference type="ARBA" id="ARBA00023012"/>
    </source>
</evidence>
<dbReference type="PROSITE" id="PS51755">
    <property type="entry name" value="OMPR_PHOB"/>
    <property type="match status" value="1"/>
</dbReference>
<dbReference type="CDD" id="cd00383">
    <property type="entry name" value="trans_reg_C"/>
    <property type="match status" value="1"/>
</dbReference>
<dbReference type="InterPro" id="IPR036388">
    <property type="entry name" value="WH-like_DNA-bd_sf"/>
</dbReference>
<dbReference type="OrthoDB" id="8927943at2"/>
<dbReference type="GO" id="GO:0000156">
    <property type="term" value="F:phosphorelay response regulator activity"/>
    <property type="evidence" value="ECO:0007669"/>
    <property type="project" value="TreeGrafter"/>
</dbReference>
<evidence type="ECO:0000256" key="4">
    <source>
        <dbReference type="ARBA" id="ARBA00023125"/>
    </source>
</evidence>
<accession>A0A1B2HQB3</accession>
<evidence type="ECO:0000256" key="3">
    <source>
        <dbReference type="ARBA" id="ARBA00023015"/>
    </source>
</evidence>
<dbReference type="RefSeq" id="WP_065918265.1">
    <property type="nucleotide sequence ID" value="NZ_CP016793.1"/>
</dbReference>
<dbReference type="GO" id="GO:0006355">
    <property type="term" value="P:regulation of DNA-templated transcription"/>
    <property type="evidence" value="ECO:0007669"/>
    <property type="project" value="InterPro"/>
</dbReference>
<reference evidence="8 9" key="1">
    <citation type="submission" date="2016-07" db="EMBL/GenBank/DDBJ databases">
        <title>Complete genome sequence of the Lentzea guizhouensis DHS C013.</title>
        <authorList>
            <person name="Cao C."/>
        </authorList>
    </citation>
    <scope>NUCLEOTIDE SEQUENCE [LARGE SCALE GENOMIC DNA]</scope>
    <source>
        <strain evidence="8 9">DHS C013</strain>
    </source>
</reference>
<dbReference type="SMART" id="SM00862">
    <property type="entry name" value="Trans_reg_C"/>
    <property type="match status" value="1"/>
</dbReference>
<evidence type="ECO:0000256" key="1">
    <source>
        <dbReference type="ARBA" id="ARBA00022553"/>
    </source>
</evidence>
<evidence type="ECO:0000313" key="9">
    <source>
        <dbReference type="Proteomes" id="UP000093053"/>
    </source>
</evidence>
<evidence type="ECO:0000256" key="5">
    <source>
        <dbReference type="ARBA" id="ARBA00023163"/>
    </source>
</evidence>
<dbReference type="AlphaFoldDB" id="A0A1B2HQB3"/>
<evidence type="ECO:0000256" key="6">
    <source>
        <dbReference type="PROSITE-ProRule" id="PRU01091"/>
    </source>
</evidence>
<dbReference type="PANTHER" id="PTHR48111">
    <property type="entry name" value="REGULATOR OF RPOS"/>
    <property type="match status" value="1"/>
</dbReference>
<keyword evidence="2" id="KW-0902">Two-component regulatory system</keyword>
<dbReference type="PANTHER" id="PTHR48111:SF1">
    <property type="entry name" value="TWO-COMPONENT RESPONSE REGULATOR ORR33"/>
    <property type="match status" value="1"/>
</dbReference>
<gene>
    <name evidence="8" type="ORF">BBK82_31665</name>
</gene>
<keyword evidence="9" id="KW-1185">Reference proteome</keyword>
<dbReference type="GO" id="GO:0005829">
    <property type="term" value="C:cytosol"/>
    <property type="evidence" value="ECO:0007669"/>
    <property type="project" value="TreeGrafter"/>
</dbReference>
<protein>
    <recommendedName>
        <fullName evidence="7">OmpR/PhoB-type domain-containing protein</fullName>
    </recommendedName>
</protein>
<dbReference type="SUPFAM" id="SSF46894">
    <property type="entry name" value="C-terminal effector domain of the bipartite response regulators"/>
    <property type="match status" value="1"/>
</dbReference>
<dbReference type="Gene3D" id="1.10.10.10">
    <property type="entry name" value="Winged helix-like DNA-binding domain superfamily/Winged helix DNA-binding domain"/>
    <property type="match status" value="1"/>
</dbReference>
<proteinExistence type="predicted"/>
<keyword evidence="3" id="KW-0805">Transcription regulation</keyword>